<dbReference type="InterPro" id="IPR011078">
    <property type="entry name" value="PyrdxlP_homeostasis"/>
</dbReference>
<dbReference type="Pfam" id="PF01168">
    <property type="entry name" value="Ala_racemase_N"/>
    <property type="match status" value="1"/>
</dbReference>
<protein>
    <recommendedName>
        <fullName evidence="2">Pyridoxal phosphate homeostasis protein</fullName>
        <shortName evidence="2">PLP homeostasis protein</shortName>
    </recommendedName>
</protein>
<evidence type="ECO:0000313" key="6">
    <source>
        <dbReference type="EMBL" id="QDP98721.1"/>
    </source>
</evidence>
<dbReference type="FunFam" id="3.20.20.10:FF:000018">
    <property type="entry name" value="Pyridoxal phosphate homeostasis protein"/>
    <property type="match status" value="1"/>
</dbReference>
<keyword evidence="7" id="KW-1185">Reference proteome</keyword>
<evidence type="ECO:0000256" key="2">
    <source>
        <dbReference type="HAMAP-Rule" id="MF_02087"/>
    </source>
</evidence>
<dbReference type="NCBIfam" id="TIGR00044">
    <property type="entry name" value="YggS family pyridoxal phosphate-dependent enzyme"/>
    <property type="match status" value="1"/>
</dbReference>
<evidence type="ECO:0000259" key="5">
    <source>
        <dbReference type="Pfam" id="PF01168"/>
    </source>
</evidence>
<organism evidence="6 7">
    <name type="scientific">Microlunatus elymi</name>
    <dbReference type="NCBI Taxonomy" id="2596828"/>
    <lineage>
        <taxon>Bacteria</taxon>
        <taxon>Bacillati</taxon>
        <taxon>Actinomycetota</taxon>
        <taxon>Actinomycetes</taxon>
        <taxon>Propionibacteriales</taxon>
        <taxon>Propionibacteriaceae</taxon>
        <taxon>Microlunatus</taxon>
    </lineage>
</organism>
<name>A0A516Q6B8_9ACTN</name>
<dbReference type="OrthoDB" id="9804072at2"/>
<dbReference type="KEGG" id="mik:FOE78_10310"/>
<comment type="similarity">
    <text evidence="2 4">Belongs to the pyridoxal phosphate-binding protein YggS/PROSC family.</text>
</comment>
<dbReference type="InterPro" id="IPR001608">
    <property type="entry name" value="Ala_racemase_N"/>
</dbReference>
<dbReference type="Proteomes" id="UP000319263">
    <property type="component" value="Chromosome"/>
</dbReference>
<dbReference type="HAMAP" id="MF_02087">
    <property type="entry name" value="PLP_homeostasis"/>
    <property type="match status" value="1"/>
</dbReference>
<dbReference type="EMBL" id="CP041692">
    <property type="protein sequence ID" value="QDP98721.1"/>
    <property type="molecule type" value="Genomic_DNA"/>
</dbReference>
<dbReference type="PIRSF" id="PIRSF004848">
    <property type="entry name" value="YBL036c_PLPDEIII"/>
    <property type="match status" value="1"/>
</dbReference>
<feature type="modified residue" description="N6-(pyridoxal phosphate)lysine" evidence="2 3">
    <location>
        <position position="33"/>
    </location>
</feature>
<dbReference type="AlphaFoldDB" id="A0A516Q6B8"/>
<proteinExistence type="inferred from homology"/>
<comment type="cofactor">
    <cofactor evidence="3">
        <name>pyridoxal 5'-phosphate</name>
        <dbReference type="ChEBI" id="CHEBI:597326"/>
    </cofactor>
</comment>
<keyword evidence="1 2" id="KW-0663">Pyridoxal phosphate</keyword>
<dbReference type="PANTHER" id="PTHR10146">
    <property type="entry name" value="PROLINE SYNTHETASE CO-TRANSCRIBED BACTERIAL HOMOLOG PROTEIN"/>
    <property type="match status" value="1"/>
</dbReference>
<dbReference type="RefSeq" id="WP_143988722.1">
    <property type="nucleotide sequence ID" value="NZ_CP041692.1"/>
</dbReference>
<dbReference type="Gene3D" id="3.20.20.10">
    <property type="entry name" value="Alanine racemase"/>
    <property type="match status" value="1"/>
</dbReference>
<feature type="domain" description="Alanine racemase N-terminal" evidence="5">
    <location>
        <begin position="5"/>
        <end position="227"/>
    </location>
</feature>
<comment type="function">
    <text evidence="2">Pyridoxal 5'-phosphate (PLP)-binding protein, which is involved in PLP homeostasis.</text>
</comment>
<reference evidence="6 7" key="1">
    <citation type="submission" date="2019-07" db="EMBL/GenBank/DDBJ databases">
        <title>Microlunatus dokdonensis sp. nov. isolated from the rhizospheric soil of the wild plant Elymus tsukushiensis.</title>
        <authorList>
            <person name="Ghim S.-Y."/>
            <person name="Hwang Y.-J."/>
            <person name="Son J.-S."/>
            <person name="Shin J.-H."/>
        </authorList>
    </citation>
    <scope>NUCLEOTIDE SEQUENCE [LARGE SCALE GENOMIC DNA]</scope>
    <source>
        <strain evidence="6 7">KUDC0627</strain>
    </source>
</reference>
<dbReference type="PANTHER" id="PTHR10146:SF14">
    <property type="entry name" value="PYRIDOXAL PHOSPHATE HOMEOSTASIS PROTEIN"/>
    <property type="match status" value="1"/>
</dbReference>
<accession>A0A516Q6B8</accession>
<evidence type="ECO:0000313" key="7">
    <source>
        <dbReference type="Proteomes" id="UP000319263"/>
    </source>
</evidence>
<dbReference type="InterPro" id="IPR029066">
    <property type="entry name" value="PLP-binding_barrel"/>
</dbReference>
<sequence>MAENLSRVRAAIDRACDRANRDPSEVRLLPVSKTQPTEKILAAYEAGVRIFGENRVQEAAGKAAELAAHADLRWAMIGHLQTNKAKDVAAFADEFQALDSFRLAETLDHRLQQADRSLDVFIEVNTSGETSKNGLPPGEVAELAIALQQFDRLRPRGLMTIAANTDDQDQVAACFRTMIEVRRQLQDDDRIDADYGELSMGMSGDFELAVEHGATTVRVGTAIFGTRR</sequence>
<evidence type="ECO:0000256" key="3">
    <source>
        <dbReference type="PIRSR" id="PIRSR004848-1"/>
    </source>
</evidence>
<evidence type="ECO:0000256" key="4">
    <source>
        <dbReference type="RuleBase" id="RU004514"/>
    </source>
</evidence>
<dbReference type="CDD" id="cd00635">
    <property type="entry name" value="PLPDE_III_YBL036c_like"/>
    <property type="match status" value="1"/>
</dbReference>
<dbReference type="SUPFAM" id="SSF51419">
    <property type="entry name" value="PLP-binding barrel"/>
    <property type="match status" value="1"/>
</dbReference>
<gene>
    <name evidence="6" type="ORF">FOE78_10310</name>
</gene>
<evidence type="ECO:0000256" key="1">
    <source>
        <dbReference type="ARBA" id="ARBA00022898"/>
    </source>
</evidence>
<dbReference type="GO" id="GO:0030170">
    <property type="term" value="F:pyridoxal phosphate binding"/>
    <property type="evidence" value="ECO:0007669"/>
    <property type="project" value="UniProtKB-UniRule"/>
</dbReference>